<evidence type="ECO:0000256" key="3">
    <source>
        <dbReference type="ARBA" id="ARBA00022741"/>
    </source>
</evidence>
<dbReference type="InterPro" id="IPR050153">
    <property type="entry name" value="Metal_Ion_Import_ABC"/>
</dbReference>
<dbReference type="CDD" id="cd03235">
    <property type="entry name" value="ABC_Metallic_Cations"/>
    <property type="match status" value="1"/>
</dbReference>
<evidence type="ECO:0000256" key="2">
    <source>
        <dbReference type="ARBA" id="ARBA00022448"/>
    </source>
</evidence>
<dbReference type="SMART" id="SM00382">
    <property type="entry name" value="AAA"/>
    <property type="match status" value="1"/>
</dbReference>
<protein>
    <submittedName>
        <fullName evidence="6">Metal ABC transporter ATP-binding protein</fullName>
    </submittedName>
</protein>
<dbReference type="GO" id="GO:0005524">
    <property type="term" value="F:ATP binding"/>
    <property type="evidence" value="ECO:0007669"/>
    <property type="project" value="UniProtKB-KW"/>
</dbReference>
<dbReference type="FunFam" id="3.40.50.300:FF:000134">
    <property type="entry name" value="Iron-enterobactin ABC transporter ATP-binding protein"/>
    <property type="match status" value="1"/>
</dbReference>
<keyword evidence="2" id="KW-0813">Transport</keyword>
<comment type="caution">
    <text evidence="6">The sequence shown here is derived from an EMBL/GenBank/DDBJ whole genome shotgun (WGS) entry which is preliminary data.</text>
</comment>
<evidence type="ECO:0000256" key="4">
    <source>
        <dbReference type="ARBA" id="ARBA00022840"/>
    </source>
</evidence>
<accession>A0A7C3KFC3</accession>
<proteinExistence type="inferred from homology"/>
<reference evidence="6" key="1">
    <citation type="journal article" date="2020" name="mSystems">
        <title>Genome- and Community-Level Interaction Insights into Carbon Utilization and Element Cycling Functions of Hydrothermarchaeota in Hydrothermal Sediment.</title>
        <authorList>
            <person name="Zhou Z."/>
            <person name="Liu Y."/>
            <person name="Xu W."/>
            <person name="Pan J."/>
            <person name="Luo Z.H."/>
            <person name="Li M."/>
        </authorList>
    </citation>
    <scope>NUCLEOTIDE SEQUENCE [LARGE SCALE GENOMIC DNA]</scope>
    <source>
        <strain evidence="6">SpSt-418</strain>
    </source>
</reference>
<feature type="domain" description="ABC transporter" evidence="5">
    <location>
        <begin position="2"/>
        <end position="234"/>
    </location>
</feature>
<evidence type="ECO:0000259" key="5">
    <source>
        <dbReference type="PROSITE" id="PS50893"/>
    </source>
</evidence>
<keyword evidence="4 6" id="KW-0067">ATP-binding</keyword>
<gene>
    <name evidence="6" type="ORF">ENR64_13010</name>
</gene>
<dbReference type="Gene3D" id="3.40.50.300">
    <property type="entry name" value="P-loop containing nucleotide triphosphate hydrolases"/>
    <property type="match status" value="1"/>
</dbReference>
<sequence length="249" mass="27640">MLEVHSLAVNYHGVKGLQDVSFAVRPGQMVGVVGPNGAGKSTMLKAMLGLIPKTSGVVRYCTCPLHRQLEKVAYVPQRSQIDWDYPITVWNVVLMGRTRQLGWLRSPSRNAREVAAQALARVGMSDLRHRRIGDLSGGQQQRVFLARALAQDAEVFLLDEPFTGVDATTESVLFDIFRELRSQGKILLISSHEWGQSLNQLDRLLLLNQCLIADGSPTQVMTPQNLERAYGTSLHSMTTTAAIEDFFFC</sequence>
<organism evidence="6">
    <name type="scientific">Oscillatoriales cyanobacterium SpSt-418</name>
    <dbReference type="NCBI Taxonomy" id="2282169"/>
    <lineage>
        <taxon>Bacteria</taxon>
        <taxon>Bacillati</taxon>
        <taxon>Cyanobacteriota</taxon>
        <taxon>Cyanophyceae</taxon>
        <taxon>Oscillatoriophycideae</taxon>
        <taxon>Oscillatoriales</taxon>
    </lineage>
</organism>
<dbReference type="PANTHER" id="PTHR42734">
    <property type="entry name" value="METAL TRANSPORT SYSTEM ATP-BINDING PROTEIN TM_0124-RELATED"/>
    <property type="match status" value="1"/>
</dbReference>
<dbReference type="InterPro" id="IPR027417">
    <property type="entry name" value="P-loop_NTPase"/>
</dbReference>
<dbReference type="InterPro" id="IPR003439">
    <property type="entry name" value="ABC_transporter-like_ATP-bd"/>
</dbReference>
<evidence type="ECO:0000313" key="6">
    <source>
        <dbReference type="EMBL" id="HFM98648.1"/>
    </source>
</evidence>
<dbReference type="PANTHER" id="PTHR42734:SF5">
    <property type="entry name" value="IRON TRANSPORT SYSTEM ATP-BINDING PROTEIN HI_0361-RELATED"/>
    <property type="match status" value="1"/>
</dbReference>
<comment type="similarity">
    <text evidence="1">Belongs to the ABC transporter superfamily.</text>
</comment>
<dbReference type="SUPFAM" id="SSF52540">
    <property type="entry name" value="P-loop containing nucleoside triphosphate hydrolases"/>
    <property type="match status" value="1"/>
</dbReference>
<evidence type="ECO:0000256" key="1">
    <source>
        <dbReference type="ARBA" id="ARBA00005417"/>
    </source>
</evidence>
<dbReference type="Pfam" id="PF00005">
    <property type="entry name" value="ABC_tran"/>
    <property type="match status" value="1"/>
</dbReference>
<dbReference type="AlphaFoldDB" id="A0A7C3KFC3"/>
<dbReference type="GO" id="GO:0016887">
    <property type="term" value="F:ATP hydrolysis activity"/>
    <property type="evidence" value="ECO:0007669"/>
    <property type="project" value="InterPro"/>
</dbReference>
<dbReference type="EMBL" id="DSRU01000190">
    <property type="protein sequence ID" value="HFM98648.1"/>
    <property type="molecule type" value="Genomic_DNA"/>
</dbReference>
<dbReference type="PROSITE" id="PS50893">
    <property type="entry name" value="ABC_TRANSPORTER_2"/>
    <property type="match status" value="1"/>
</dbReference>
<dbReference type="PROSITE" id="PS00211">
    <property type="entry name" value="ABC_TRANSPORTER_1"/>
    <property type="match status" value="1"/>
</dbReference>
<name>A0A7C3KFC3_9CYAN</name>
<dbReference type="InterPro" id="IPR017871">
    <property type="entry name" value="ABC_transporter-like_CS"/>
</dbReference>
<keyword evidence="3" id="KW-0547">Nucleotide-binding</keyword>
<dbReference type="InterPro" id="IPR003593">
    <property type="entry name" value="AAA+_ATPase"/>
</dbReference>